<keyword evidence="8" id="KW-0645">Protease</keyword>
<dbReference type="GO" id="GO:0008270">
    <property type="term" value="F:zinc ion binding"/>
    <property type="evidence" value="ECO:0007669"/>
    <property type="project" value="UniProtKB-KW"/>
</dbReference>
<feature type="compositionally biased region" description="Basic and acidic residues" evidence="19">
    <location>
        <begin position="133"/>
        <end position="146"/>
    </location>
</feature>
<dbReference type="OrthoDB" id="27652at2759"/>
<dbReference type="Pfam" id="PF13920">
    <property type="entry name" value="zf-C3HC4_3"/>
    <property type="match status" value="1"/>
</dbReference>
<evidence type="ECO:0000256" key="19">
    <source>
        <dbReference type="SAM" id="MobiDB-lite"/>
    </source>
</evidence>
<keyword evidence="16 20" id="KW-0472">Membrane</keyword>
<keyword evidence="11 18" id="KW-0863">Zinc-finger</keyword>
<dbReference type="InterPro" id="IPR001394">
    <property type="entry name" value="Peptidase_C19_UCH"/>
</dbReference>
<keyword evidence="9 20" id="KW-0812">Transmembrane</keyword>
<organism evidence="23 24">
    <name type="scientific">Coemansia pectinata</name>
    <dbReference type="NCBI Taxonomy" id="1052879"/>
    <lineage>
        <taxon>Eukaryota</taxon>
        <taxon>Fungi</taxon>
        <taxon>Fungi incertae sedis</taxon>
        <taxon>Zoopagomycota</taxon>
        <taxon>Kickxellomycotina</taxon>
        <taxon>Kickxellomycetes</taxon>
        <taxon>Kickxellales</taxon>
        <taxon>Kickxellaceae</taxon>
        <taxon>Coemansia</taxon>
    </lineage>
</organism>
<keyword evidence="15 20" id="KW-1133">Transmembrane helix</keyword>
<dbReference type="InterPro" id="IPR013083">
    <property type="entry name" value="Znf_RING/FYVE/PHD"/>
</dbReference>
<keyword evidence="24" id="KW-1185">Reference proteome</keyword>
<feature type="transmembrane region" description="Helical" evidence="20">
    <location>
        <begin position="925"/>
        <end position="946"/>
    </location>
</feature>
<evidence type="ECO:0000256" key="8">
    <source>
        <dbReference type="ARBA" id="ARBA00022670"/>
    </source>
</evidence>
<evidence type="ECO:0000256" key="15">
    <source>
        <dbReference type="ARBA" id="ARBA00022989"/>
    </source>
</evidence>
<sequence length="1134" mass="122340">MSFMKWMSSGGANGGGASNTSGNSALANGGGGSVRSDWPDNDDRYYGLVNVGNICYSSSVLQSLYFCRAFRDCVNNYPHPRQLPRPQRTTTAPGRAGANHMLGRSASTLAITGGGTMDHGVNKSAAALAGGGNRHDAKATHGKGDDDTVVNGLVPGLEAVTLAAAPETSSTKGKTLLTIKERAAGLRRKKGRGGSGDTIPNASVDVLAGGSSDGKRLPGATDYFEGSGQAHTADETTAANASTVNDSSADSAAGAQERQGTNTSSEVASSVAKFGIGSSMFSELKDLFWLISTRTQRTGSLSPQGFIAKLKQSNELFRSNAHQDSHEFLNYLLNEIVENVEKINRDMPVKECTGAPLHGPNHLLGNTWVHTLFEGLLTNETRCLSCECVTSRDETILDVSVDIHENTSVANCLNQFAAGELLCHDNKFYCDNCGGLQEAERRMRLKRLPNILALHLKRFKYHEVLGRYVKLSYRVNFPTELRVPNTTEETEDVLYSLSAVVVHLGGGPFHGHYISIVRSGEKWVLFDDDCVEIIKESELSNYFGDFPNFGSGYVLFYERTDFDPMQYDLPRPFSPPEPEQTFVPNSSGRSGPGVTGLGVQEYELHPSSTMPNLTTAATAAASPSAFESPSDAGYSSKFTAPMRPPPLISTSRSIHGGMDPGSGGGNPRTPTSLTPSLTTAQMNSFVPTAFHGKGGPPDSGIPSVSTFSQASSQAATRAASQGSTVNIESTQNNSSGSNSGNIGDSSASKSRSWFGLVAEGTSHEPNQAPELAIPQRSEFVFPFSGQPDIVRSTQKDLFYQQRLQSQLADVLQQAKGTRYYAAHQTEVEAASKAIYYGLTTLTGAQTLGEEYCGILQIDGRQLYPSVGRRFLMVVLQTGAGFGVARVLAAIRGRMQRRRLRQGQTKAGRVERTLGRVVALVKGGGLLSKLSMVHLAVFYFTGAYYSFSKRLTGIRYVFTRKLRQGEDEGSGYEILGALLGIQLIVQAIVQLRSWQNRDEDSDDDELQVTRGDVCWSATSADMDLERPEADEVAAKEEADVCSSHSYEPKDVEDDDGSNSDAAGKLEASDIEAIARLISSQQKCTLCLSQRSHSASTPCGHLFCWTCAFEWCQTHPECPLCRQPLKLNQIMPVFNY</sequence>
<dbReference type="CDD" id="cd02663">
    <property type="entry name" value="Peptidase_C19G"/>
    <property type="match status" value="1"/>
</dbReference>
<feature type="domain" description="RING-type" evidence="21">
    <location>
        <begin position="1082"/>
        <end position="1120"/>
    </location>
</feature>
<comment type="caution">
    <text evidence="23">The sequence shown here is derived from an EMBL/GenBank/DDBJ whole genome shotgun (WGS) entry which is preliminary data.</text>
</comment>
<dbReference type="Proteomes" id="UP001140011">
    <property type="component" value="Unassembled WGS sequence"/>
</dbReference>
<evidence type="ECO:0000256" key="12">
    <source>
        <dbReference type="ARBA" id="ARBA00022801"/>
    </source>
</evidence>
<evidence type="ECO:0000259" key="21">
    <source>
        <dbReference type="PROSITE" id="PS50089"/>
    </source>
</evidence>
<evidence type="ECO:0000256" key="4">
    <source>
        <dbReference type="ARBA" id="ARBA00008704"/>
    </source>
</evidence>
<dbReference type="EMBL" id="JANBUH010000030">
    <property type="protein sequence ID" value="KAJ2756297.1"/>
    <property type="molecule type" value="Genomic_DNA"/>
</dbReference>
<evidence type="ECO:0000256" key="1">
    <source>
        <dbReference type="ARBA" id="ARBA00000707"/>
    </source>
</evidence>
<dbReference type="InterPro" id="IPR001841">
    <property type="entry name" value="Znf_RING"/>
</dbReference>
<keyword evidence="13" id="KW-0862">Zinc</keyword>
<dbReference type="SUPFAM" id="SSF54001">
    <property type="entry name" value="Cysteine proteinases"/>
    <property type="match status" value="1"/>
</dbReference>
<feature type="region of interest" description="Disordered" evidence="19">
    <location>
        <begin position="622"/>
        <end position="746"/>
    </location>
</feature>
<dbReference type="InterPro" id="IPR018200">
    <property type="entry name" value="USP_CS"/>
</dbReference>
<reference evidence="23" key="1">
    <citation type="submission" date="2022-07" db="EMBL/GenBank/DDBJ databases">
        <title>Phylogenomic reconstructions and comparative analyses of Kickxellomycotina fungi.</title>
        <authorList>
            <person name="Reynolds N.K."/>
            <person name="Stajich J.E."/>
            <person name="Barry K."/>
            <person name="Grigoriev I.V."/>
            <person name="Crous P."/>
            <person name="Smith M.E."/>
        </authorList>
    </citation>
    <scope>NUCLEOTIDE SEQUENCE</scope>
    <source>
        <strain evidence="23">BCRC 34297</strain>
    </source>
</reference>
<evidence type="ECO:0000313" key="24">
    <source>
        <dbReference type="Proteomes" id="UP001140011"/>
    </source>
</evidence>
<evidence type="ECO:0000256" key="18">
    <source>
        <dbReference type="PROSITE-ProRule" id="PRU00175"/>
    </source>
</evidence>
<dbReference type="SUPFAM" id="SSF57850">
    <property type="entry name" value="RING/U-box"/>
    <property type="match status" value="1"/>
</dbReference>
<keyword evidence="7" id="KW-0813">Transport</keyword>
<dbReference type="EC" id="3.4.19.12" evidence="6"/>
<dbReference type="GO" id="GO:0016567">
    <property type="term" value="P:protein ubiquitination"/>
    <property type="evidence" value="ECO:0007669"/>
    <property type="project" value="UniProtKB-ARBA"/>
</dbReference>
<feature type="compositionally biased region" description="Low complexity" evidence="19">
    <location>
        <begin position="703"/>
        <end position="746"/>
    </location>
</feature>
<evidence type="ECO:0000256" key="16">
    <source>
        <dbReference type="ARBA" id="ARBA00023136"/>
    </source>
</evidence>
<evidence type="ECO:0000313" key="23">
    <source>
        <dbReference type="EMBL" id="KAJ2756297.1"/>
    </source>
</evidence>
<feature type="transmembrane region" description="Helical" evidence="20">
    <location>
        <begin position="870"/>
        <end position="890"/>
    </location>
</feature>
<evidence type="ECO:0000256" key="17">
    <source>
        <dbReference type="ARBA" id="ARBA00023140"/>
    </source>
</evidence>
<evidence type="ECO:0000256" key="5">
    <source>
        <dbReference type="ARBA" id="ARBA00009085"/>
    </source>
</evidence>
<dbReference type="SMART" id="SM00184">
    <property type="entry name" value="RING"/>
    <property type="match status" value="1"/>
</dbReference>
<evidence type="ECO:0000256" key="7">
    <source>
        <dbReference type="ARBA" id="ARBA00022448"/>
    </source>
</evidence>
<dbReference type="PROSITE" id="PS50089">
    <property type="entry name" value="ZF_RING_2"/>
    <property type="match status" value="1"/>
</dbReference>
<feature type="compositionally biased region" description="Polar residues" evidence="19">
    <location>
        <begin position="258"/>
        <end position="267"/>
    </location>
</feature>
<dbReference type="PANTHER" id="PTHR24006">
    <property type="entry name" value="UBIQUITIN CARBOXYL-TERMINAL HYDROLASE"/>
    <property type="match status" value="1"/>
</dbReference>
<accession>A0A9W8LDN6</accession>
<keyword evidence="14" id="KW-0653">Protein transport</keyword>
<keyword evidence="12" id="KW-0378">Hydrolase</keyword>
<keyword evidence="17" id="KW-0576">Peroxisome</keyword>
<dbReference type="GO" id="GO:0005778">
    <property type="term" value="C:peroxisomal membrane"/>
    <property type="evidence" value="ECO:0007669"/>
    <property type="project" value="UniProtKB-SubCell"/>
</dbReference>
<gene>
    <name evidence="23" type="ORF">GGI19_000955</name>
</gene>
<feature type="region of interest" description="Disordered" evidence="19">
    <location>
        <begin position="185"/>
        <end position="267"/>
    </location>
</feature>
<dbReference type="GO" id="GO:0016562">
    <property type="term" value="P:protein import into peroxisome matrix, receptor recycling"/>
    <property type="evidence" value="ECO:0007669"/>
    <property type="project" value="UniProtKB-ARBA"/>
</dbReference>
<comment type="similarity">
    <text evidence="5">Belongs to the peptidase C19 family.</text>
</comment>
<dbReference type="PANTHER" id="PTHR24006:SF733">
    <property type="entry name" value="RE52890P"/>
    <property type="match status" value="1"/>
</dbReference>
<dbReference type="Pfam" id="PF04757">
    <property type="entry name" value="Pex2_Pex12"/>
    <property type="match status" value="1"/>
</dbReference>
<feature type="region of interest" description="Disordered" evidence="19">
    <location>
        <begin position="1036"/>
        <end position="1061"/>
    </location>
</feature>
<dbReference type="PROSITE" id="PS00973">
    <property type="entry name" value="USP_2"/>
    <property type="match status" value="1"/>
</dbReference>
<comment type="similarity">
    <text evidence="4">Belongs to the pex2/pex10/pex12 family.</text>
</comment>
<dbReference type="InterPro" id="IPR028889">
    <property type="entry name" value="USP"/>
</dbReference>
<protein>
    <recommendedName>
        <fullName evidence="6">ubiquitinyl hydrolase 1</fullName>
        <ecNumber evidence="6">3.4.19.12</ecNumber>
    </recommendedName>
</protein>
<feature type="compositionally biased region" description="Low complexity" evidence="19">
    <location>
        <begin position="669"/>
        <end position="679"/>
    </location>
</feature>
<dbReference type="GO" id="GO:0016579">
    <property type="term" value="P:protein deubiquitination"/>
    <property type="evidence" value="ECO:0007669"/>
    <property type="project" value="InterPro"/>
</dbReference>
<evidence type="ECO:0000256" key="20">
    <source>
        <dbReference type="SAM" id="Phobius"/>
    </source>
</evidence>
<dbReference type="Gene3D" id="3.30.40.10">
    <property type="entry name" value="Zinc/RING finger domain, C3HC4 (zinc finger)"/>
    <property type="match status" value="1"/>
</dbReference>
<dbReference type="InterPro" id="IPR038765">
    <property type="entry name" value="Papain-like_cys_pep_sf"/>
</dbReference>
<comment type="pathway">
    <text evidence="3">Protein modification; protein ubiquitination.</text>
</comment>
<dbReference type="AlphaFoldDB" id="A0A9W8LDN6"/>
<evidence type="ECO:0000259" key="22">
    <source>
        <dbReference type="PROSITE" id="PS50235"/>
    </source>
</evidence>
<comment type="catalytic activity">
    <reaction evidence="1">
        <text>Thiol-dependent hydrolysis of ester, thioester, amide, peptide and isopeptide bonds formed by the C-terminal Gly of ubiquitin (a 76-residue protein attached to proteins as an intracellular targeting signal).</text>
        <dbReference type="EC" id="3.4.19.12"/>
    </reaction>
</comment>
<feature type="region of interest" description="Disordered" evidence="19">
    <location>
        <begin position="126"/>
        <end position="148"/>
    </location>
</feature>
<dbReference type="InterPro" id="IPR050164">
    <property type="entry name" value="Peptidase_C19"/>
</dbReference>
<feature type="domain" description="USP" evidence="22">
    <location>
        <begin position="46"/>
        <end position="560"/>
    </location>
</feature>
<evidence type="ECO:0000256" key="13">
    <source>
        <dbReference type="ARBA" id="ARBA00022833"/>
    </source>
</evidence>
<dbReference type="PROSITE" id="PS50235">
    <property type="entry name" value="USP_3"/>
    <property type="match status" value="1"/>
</dbReference>
<dbReference type="InterPro" id="IPR006845">
    <property type="entry name" value="Pex_N"/>
</dbReference>
<dbReference type="Gene3D" id="3.90.70.10">
    <property type="entry name" value="Cysteine proteinases"/>
    <property type="match status" value="2"/>
</dbReference>
<name>A0A9W8LDN6_9FUNG</name>
<evidence type="ECO:0000256" key="14">
    <source>
        <dbReference type="ARBA" id="ARBA00022927"/>
    </source>
</evidence>
<dbReference type="GO" id="GO:0005634">
    <property type="term" value="C:nucleus"/>
    <property type="evidence" value="ECO:0007669"/>
    <property type="project" value="TreeGrafter"/>
</dbReference>
<evidence type="ECO:0000256" key="6">
    <source>
        <dbReference type="ARBA" id="ARBA00012759"/>
    </source>
</evidence>
<evidence type="ECO:0000256" key="3">
    <source>
        <dbReference type="ARBA" id="ARBA00004906"/>
    </source>
</evidence>
<dbReference type="GO" id="GO:0006508">
    <property type="term" value="P:proteolysis"/>
    <property type="evidence" value="ECO:0007669"/>
    <property type="project" value="UniProtKB-KW"/>
</dbReference>
<evidence type="ECO:0000256" key="2">
    <source>
        <dbReference type="ARBA" id="ARBA00004585"/>
    </source>
</evidence>
<comment type="subcellular location">
    <subcellularLocation>
        <location evidence="2">Peroxisome membrane</location>
        <topology evidence="2">Multi-pass membrane protein</topology>
    </subcellularLocation>
</comment>
<dbReference type="Pfam" id="PF00443">
    <property type="entry name" value="UCH"/>
    <property type="match status" value="1"/>
</dbReference>
<feature type="compositionally biased region" description="Polar residues" evidence="19">
    <location>
        <begin position="235"/>
        <end position="250"/>
    </location>
</feature>
<evidence type="ECO:0000256" key="10">
    <source>
        <dbReference type="ARBA" id="ARBA00022723"/>
    </source>
</evidence>
<keyword evidence="10" id="KW-0479">Metal-binding</keyword>
<proteinExistence type="inferred from homology"/>
<feature type="region of interest" description="Disordered" evidence="19">
    <location>
        <begin position="77"/>
        <end position="100"/>
    </location>
</feature>
<dbReference type="GO" id="GO:0005829">
    <property type="term" value="C:cytosol"/>
    <property type="evidence" value="ECO:0007669"/>
    <property type="project" value="TreeGrafter"/>
</dbReference>
<evidence type="ECO:0000256" key="11">
    <source>
        <dbReference type="ARBA" id="ARBA00022771"/>
    </source>
</evidence>
<dbReference type="CDD" id="cd16527">
    <property type="entry name" value="RING-HC_PEX10"/>
    <property type="match status" value="1"/>
</dbReference>
<dbReference type="InterPro" id="IPR017907">
    <property type="entry name" value="Znf_RING_CS"/>
</dbReference>
<dbReference type="GO" id="GO:0004843">
    <property type="term" value="F:cysteine-type deubiquitinase activity"/>
    <property type="evidence" value="ECO:0007669"/>
    <property type="project" value="UniProtKB-EC"/>
</dbReference>
<evidence type="ECO:0000256" key="9">
    <source>
        <dbReference type="ARBA" id="ARBA00022692"/>
    </source>
</evidence>
<dbReference type="PROSITE" id="PS00518">
    <property type="entry name" value="ZF_RING_1"/>
    <property type="match status" value="1"/>
</dbReference>